<dbReference type="AlphaFoldDB" id="A0AAW0FGK8"/>
<dbReference type="SUPFAM" id="SSF51338">
    <property type="entry name" value="Composite domain of metallo-dependent hydrolases"/>
    <property type="match status" value="1"/>
</dbReference>
<evidence type="ECO:0000256" key="1">
    <source>
        <dbReference type="ARBA" id="ARBA00001947"/>
    </source>
</evidence>
<dbReference type="PANTHER" id="PTHR11271:SF6">
    <property type="entry name" value="GUANINE DEAMINASE"/>
    <property type="match status" value="1"/>
</dbReference>
<dbReference type="GO" id="GO:0005829">
    <property type="term" value="C:cytosol"/>
    <property type="evidence" value="ECO:0007669"/>
    <property type="project" value="TreeGrafter"/>
</dbReference>
<accession>A0AAW0FGK8</accession>
<keyword evidence="2" id="KW-0479">Metal-binding</keyword>
<keyword evidence="4" id="KW-0862">Zinc</keyword>
<dbReference type="GO" id="GO:0046098">
    <property type="term" value="P:guanine metabolic process"/>
    <property type="evidence" value="ECO:0007669"/>
    <property type="project" value="TreeGrafter"/>
</dbReference>
<protein>
    <submittedName>
        <fullName evidence="5">Uncharacterized protein</fullName>
    </submittedName>
</protein>
<dbReference type="GO" id="GO:0008892">
    <property type="term" value="F:guanine deaminase activity"/>
    <property type="evidence" value="ECO:0007669"/>
    <property type="project" value="TreeGrafter"/>
</dbReference>
<organism evidence="5 6">
    <name type="scientific">Cerrena zonata</name>
    <dbReference type="NCBI Taxonomy" id="2478898"/>
    <lineage>
        <taxon>Eukaryota</taxon>
        <taxon>Fungi</taxon>
        <taxon>Dikarya</taxon>
        <taxon>Basidiomycota</taxon>
        <taxon>Agaricomycotina</taxon>
        <taxon>Agaricomycetes</taxon>
        <taxon>Polyporales</taxon>
        <taxon>Cerrenaceae</taxon>
        <taxon>Cerrena</taxon>
    </lineage>
</organism>
<dbReference type="Proteomes" id="UP001385951">
    <property type="component" value="Unassembled WGS sequence"/>
</dbReference>
<dbReference type="InterPro" id="IPR011059">
    <property type="entry name" value="Metal-dep_hydrolase_composite"/>
</dbReference>
<dbReference type="Gene3D" id="2.30.40.10">
    <property type="entry name" value="Urease, subunit C, domain 1"/>
    <property type="match status" value="1"/>
</dbReference>
<keyword evidence="6" id="KW-1185">Reference proteome</keyword>
<evidence type="ECO:0000256" key="3">
    <source>
        <dbReference type="ARBA" id="ARBA00022801"/>
    </source>
</evidence>
<comment type="cofactor">
    <cofactor evidence="1">
        <name>Zn(2+)</name>
        <dbReference type="ChEBI" id="CHEBI:29105"/>
    </cofactor>
</comment>
<evidence type="ECO:0000256" key="2">
    <source>
        <dbReference type="ARBA" id="ARBA00022723"/>
    </source>
</evidence>
<dbReference type="InterPro" id="IPR051607">
    <property type="entry name" value="Metallo-dep_hydrolases"/>
</dbReference>
<name>A0AAW0FGK8_9APHY</name>
<gene>
    <name evidence="5" type="ORF">QCA50_017230</name>
</gene>
<dbReference type="PANTHER" id="PTHR11271">
    <property type="entry name" value="GUANINE DEAMINASE"/>
    <property type="match status" value="1"/>
</dbReference>
<sequence>MATRAGAIAVGLKDTLGSFEADAMGANTDVFDWQIPKNNEKDKWLDLISKWIFCGDDRNCVKVWVDGNLVVDKLRLGWVLV</sequence>
<keyword evidence="3" id="KW-0378">Hydrolase</keyword>
<evidence type="ECO:0000313" key="6">
    <source>
        <dbReference type="Proteomes" id="UP001385951"/>
    </source>
</evidence>
<proteinExistence type="predicted"/>
<reference evidence="5 6" key="1">
    <citation type="submission" date="2022-09" db="EMBL/GenBank/DDBJ databases">
        <authorList>
            <person name="Palmer J.M."/>
        </authorList>
    </citation>
    <scope>NUCLEOTIDE SEQUENCE [LARGE SCALE GENOMIC DNA]</scope>
    <source>
        <strain evidence="5 6">DSM 7382</strain>
    </source>
</reference>
<comment type="caution">
    <text evidence="5">The sequence shown here is derived from an EMBL/GenBank/DDBJ whole genome shotgun (WGS) entry which is preliminary data.</text>
</comment>
<evidence type="ECO:0000313" key="5">
    <source>
        <dbReference type="EMBL" id="KAK7679731.1"/>
    </source>
</evidence>
<evidence type="ECO:0000256" key="4">
    <source>
        <dbReference type="ARBA" id="ARBA00022833"/>
    </source>
</evidence>
<dbReference type="GO" id="GO:0008270">
    <property type="term" value="F:zinc ion binding"/>
    <property type="evidence" value="ECO:0007669"/>
    <property type="project" value="TreeGrafter"/>
</dbReference>
<dbReference type="EMBL" id="JASBNA010000056">
    <property type="protein sequence ID" value="KAK7679731.1"/>
    <property type="molecule type" value="Genomic_DNA"/>
</dbReference>